<keyword evidence="4" id="KW-1185">Reference proteome</keyword>
<dbReference type="Pfam" id="PF07714">
    <property type="entry name" value="PK_Tyr_Ser-Thr"/>
    <property type="match status" value="1"/>
</dbReference>
<dbReference type="InterPro" id="IPR000719">
    <property type="entry name" value="Prot_kinase_dom"/>
</dbReference>
<feature type="region of interest" description="Disordered" evidence="1">
    <location>
        <begin position="621"/>
        <end position="699"/>
    </location>
</feature>
<dbReference type="GO" id="GO:0004672">
    <property type="term" value="F:protein kinase activity"/>
    <property type="evidence" value="ECO:0007669"/>
    <property type="project" value="InterPro"/>
</dbReference>
<sequence length="699" mass="80596">MEQFRHVGEALGGLKALMVFRENIEFNQRQCCLLLDVFTFAYDLIAEEIKQNLIFLEKRTKWKVLEQPLKEIHKIFKEGEAYIKKCLESETKDWWVKAITLYKNNDCVEFNLHNLLSSIPIVIEAIESAVEIAGWDREEMERKRLINCNKYRKEYRDMSLFQWKFGKQYLVTRDFRNRYDTVWKEDRWFLLNKIREKKLAMSTKFENQLTDVLLRQLEKAGSLGVELLPSSILVGSKDYQVRRRLGNGSLYKEIIWLGESFAVKHFFGDIEAMEQDITSLLSLSHPNIVECLCGFCDEEKKECFLVMELMSKNLCTHIEEVYGPKKRVTLALPVAVDLMLQIARGMEYLHSKKIYHGELNPSNILIKPRGTFTEGYLYAKVSGFGQVGFKNSKQKGTSNLNETLPFIWYAPEVLEEQEQGGDTVNSKYTEKSDVYSFGMVCFELLTGKVPFEDSHLRGEKMSRNIRTGERPLFTYSCPKYVTNLTKKCWNADPNQRPSFSSICRMLRYIKKFLATNPNYNSPLDPAVPPVDYCDIESTLLKKFPSWGSSGASPIYQIPFQMFAYRVIEKEKISLGSNYNSESGSEASANGDELVTSGEELYPSRSDEKYLVGPDDLTMNRRILSSRRSFDEKASRQPGTPKSRSASARPPPMTLSGRSMRIKSETPLMTPSPRIRRTKSGHVSDSELSLSRHTTDRFSR</sequence>
<dbReference type="InterPro" id="IPR010632">
    <property type="entry name" value="DUF1221"/>
</dbReference>
<dbReference type="EMBL" id="JAWXYG010000006">
    <property type="protein sequence ID" value="KAK4268858.1"/>
    <property type="molecule type" value="Genomic_DNA"/>
</dbReference>
<dbReference type="InterPro" id="IPR001245">
    <property type="entry name" value="Ser-Thr/Tyr_kinase_cat_dom"/>
</dbReference>
<dbReference type="Gene3D" id="1.10.510.10">
    <property type="entry name" value="Transferase(Phosphotransferase) domain 1"/>
    <property type="match status" value="1"/>
</dbReference>
<dbReference type="GO" id="GO:0005524">
    <property type="term" value="F:ATP binding"/>
    <property type="evidence" value="ECO:0007669"/>
    <property type="project" value="InterPro"/>
</dbReference>
<evidence type="ECO:0000256" key="1">
    <source>
        <dbReference type="SAM" id="MobiDB-lite"/>
    </source>
</evidence>
<proteinExistence type="predicted"/>
<dbReference type="PANTHER" id="PTHR23257:SF969">
    <property type="entry name" value="INTEGRIN-LINKED PROTEIN KINASE"/>
    <property type="match status" value="1"/>
</dbReference>
<accession>A0AAE1JID9</accession>
<name>A0AAE1JID9_9FABA</name>
<dbReference type="FunFam" id="1.10.510.10:FF:000778">
    <property type="entry name" value="Kinase family protein"/>
    <property type="match status" value="1"/>
</dbReference>
<feature type="domain" description="Protein kinase" evidence="2">
    <location>
        <begin position="239"/>
        <end position="513"/>
    </location>
</feature>
<dbReference type="InterPro" id="IPR050167">
    <property type="entry name" value="Ser_Thr_protein_kinase"/>
</dbReference>
<dbReference type="PROSITE" id="PS50011">
    <property type="entry name" value="PROTEIN_KINASE_DOM"/>
    <property type="match status" value="1"/>
</dbReference>
<dbReference type="Proteomes" id="UP001293593">
    <property type="component" value="Unassembled WGS sequence"/>
</dbReference>
<feature type="compositionally biased region" description="Polar residues" evidence="1">
    <location>
        <begin position="680"/>
        <end position="691"/>
    </location>
</feature>
<comment type="caution">
    <text evidence="3">The sequence shown here is derived from an EMBL/GenBank/DDBJ whole genome shotgun (WGS) entry which is preliminary data.</text>
</comment>
<evidence type="ECO:0000313" key="4">
    <source>
        <dbReference type="Proteomes" id="UP001293593"/>
    </source>
</evidence>
<evidence type="ECO:0000259" key="2">
    <source>
        <dbReference type="PROSITE" id="PS50011"/>
    </source>
</evidence>
<protein>
    <recommendedName>
        <fullName evidence="2">Protein kinase domain-containing protein</fullName>
    </recommendedName>
</protein>
<organism evidence="3 4">
    <name type="scientific">Acacia crassicarpa</name>
    <name type="common">northern wattle</name>
    <dbReference type="NCBI Taxonomy" id="499986"/>
    <lineage>
        <taxon>Eukaryota</taxon>
        <taxon>Viridiplantae</taxon>
        <taxon>Streptophyta</taxon>
        <taxon>Embryophyta</taxon>
        <taxon>Tracheophyta</taxon>
        <taxon>Spermatophyta</taxon>
        <taxon>Magnoliopsida</taxon>
        <taxon>eudicotyledons</taxon>
        <taxon>Gunneridae</taxon>
        <taxon>Pentapetalae</taxon>
        <taxon>rosids</taxon>
        <taxon>fabids</taxon>
        <taxon>Fabales</taxon>
        <taxon>Fabaceae</taxon>
        <taxon>Caesalpinioideae</taxon>
        <taxon>mimosoid clade</taxon>
        <taxon>Acacieae</taxon>
        <taxon>Acacia</taxon>
    </lineage>
</organism>
<dbReference type="InterPro" id="IPR011009">
    <property type="entry name" value="Kinase-like_dom_sf"/>
</dbReference>
<dbReference type="SUPFAM" id="SSF56112">
    <property type="entry name" value="Protein kinase-like (PK-like)"/>
    <property type="match status" value="1"/>
</dbReference>
<dbReference type="GO" id="GO:0005737">
    <property type="term" value="C:cytoplasm"/>
    <property type="evidence" value="ECO:0007669"/>
    <property type="project" value="TreeGrafter"/>
</dbReference>
<gene>
    <name evidence="3" type="ORF">QN277_022088</name>
</gene>
<dbReference type="Pfam" id="PF06760">
    <property type="entry name" value="DUF1221"/>
    <property type="match status" value="1"/>
</dbReference>
<reference evidence="3" key="1">
    <citation type="submission" date="2023-10" db="EMBL/GenBank/DDBJ databases">
        <title>Chromosome-level genome of the transformable northern wattle, Acacia crassicarpa.</title>
        <authorList>
            <person name="Massaro I."/>
            <person name="Sinha N.R."/>
            <person name="Poethig S."/>
            <person name="Leichty A.R."/>
        </authorList>
    </citation>
    <scope>NUCLEOTIDE SEQUENCE</scope>
    <source>
        <strain evidence="3">Acra3RX</strain>
        <tissue evidence="3">Leaf</tissue>
    </source>
</reference>
<dbReference type="GO" id="GO:0007165">
    <property type="term" value="P:signal transduction"/>
    <property type="evidence" value="ECO:0007669"/>
    <property type="project" value="TreeGrafter"/>
</dbReference>
<evidence type="ECO:0000313" key="3">
    <source>
        <dbReference type="EMBL" id="KAK4268858.1"/>
    </source>
</evidence>
<dbReference type="AlphaFoldDB" id="A0AAE1JID9"/>
<dbReference type="PANTHER" id="PTHR23257">
    <property type="entry name" value="SERINE-THREONINE PROTEIN KINASE"/>
    <property type="match status" value="1"/>
</dbReference>